<evidence type="ECO:0000313" key="2">
    <source>
        <dbReference type="Proteomes" id="UP001234297"/>
    </source>
</evidence>
<keyword evidence="2" id="KW-1185">Reference proteome</keyword>
<organism evidence="1 2">
    <name type="scientific">Persea americana</name>
    <name type="common">Avocado</name>
    <dbReference type="NCBI Taxonomy" id="3435"/>
    <lineage>
        <taxon>Eukaryota</taxon>
        <taxon>Viridiplantae</taxon>
        <taxon>Streptophyta</taxon>
        <taxon>Embryophyta</taxon>
        <taxon>Tracheophyta</taxon>
        <taxon>Spermatophyta</taxon>
        <taxon>Magnoliopsida</taxon>
        <taxon>Magnoliidae</taxon>
        <taxon>Laurales</taxon>
        <taxon>Lauraceae</taxon>
        <taxon>Persea</taxon>
    </lineage>
</organism>
<dbReference type="EMBL" id="CM056810">
    <property type="protein sequence ID" value="KAJ8645447.1"/>
    <property type="molecule type" value="Genomic_DNA"/>
</dbReference>
<accession>A0ACC2MI61</accession>
<name>A0ACC2MI61_PERAE</name>
<proteinExistence type="predicted"/>
<sequence>MGSTGDSQRTFFSGPGGDFGCSNSGAGRTKSFRKFYKTEQRSGFSVLVFSYEICAAPTDRINTDLQYVICNSGVPSSSASPRFEILREPKHCCNRACRRPIFLRSDPLVLLLHEINHRT</sequence>
<reference evidence="1 2" key="1">
    <citation type="journal article" date="2022" name="Hortic Res">
        <title>A haplotype resolved chromosomal level avocado genome allows analysis of novel avocado genes.</title>
        <authorList>
            <person name="Nath O."/>
            <person name="Fletcher S.J."/>
            <person name="Hayward A."/>
            <person name="Shaw L.M."/>
            <person name="Masouleh A.K."/>
            <person name="Furtado A."/>
            <person name="Henry R.J."/>
            <person name="Mitter N."/>
        </authorList>
    </citation>
    <scope>NUCLEOTIDE SEQUENCE [LARGE SCALE GENOMIC DNA]</scope>
    <source>
        <strain evidence="2">cv. Hass</strain>
    </source>
</reference>
<evidence type="ECO:0000313" key="1">
    <source>
        <dbReference type="EMBL" id="KAJ8645447.1"/>
    </source>
</evidence>
<protein>
    <submittedName>
        <fullName evidence="1">Uncharacterized protein</fullName>
    </submittedName>
</protein>
<dbReference type="Proteomes" id="UP001234297">
    <property type="component" value="Chromosome 2"/>
</dbReference>
<comment type="caution">
    <text evidence="1">The sequence shown here is derived from an EMBL/GenBank/DDBJ whole genome shotgun (WGS) entry which is preliminary data.</text>
</comment>
<gene>
    <name evidence="1" type="ORF">MRB53_007195</name>
</gene>